<dbReference type="GO" id="GO:1990281">
    <property type="term" value="C:efflux pump complex"/>
    <property type="evidence" value="ECO:0007669"/>
    <property type="project" value="TreeGrafter"/>
</dbReference>
<evidence type="ECO:0000256" key="2">
    <source>
        <dbReference type="SAM" id="Coils"/>
    </source>
</evidence>
<dbReference type="Gene3D" id="2.40.420.20">
    <property type="match status" value="1"/>
</dbReference>
<dbReference type="GO" id="GO:1990195">
    <property type="term" value="C:macrolide transmembrane transporter complex"/>
    <property type="evidence" value="ECO:0007669"/>
    <property type="project" value="InterPro"/>
</dbReference>
<accession>A0A3B7MW60</accession>
<dbReference type="EMBL" id="CP032157">
    <property type="protein sequence ID" value="AXY77236.1"/>
    <property type="molecule type" value="Genomic_DNA"/>
</dbReference>
<evidence type="ECO:0000259" key="5">
    <source>
        <dbReference type="Pfam" id="PF25917"/>
    </source>
</evidence>
<gene>
    <name evidence="7" type="ORF">D3H65_26065</name>
</gene>
<dbReference type="AlphaFoldDB" id="A0A3B7MW60"/>
<name>A0A3B7MW60_9BACT</name>
<dbReference type="OrthoDB" id="9809068at2"/>
<protein>
    <submittedName>
        <fullName evidence="7">HlyD family efflux transporter periplasmic adaptor subunit</fullName>
    </submittedName>
</protein>
<dbReference type="Pfam" id="PF25990">
    <property type="entry name" value="Beta-barrel_YknX"/>
    <property type="match status" value="1"/>
</dbReference>
<dbReference type="RefSeq" id="WP_119053112.1">
    <property type="nucleotide sequence ID" value="NZ_CP032157.1"/>
</dbReference>
<dbReference type="GO" id="GO:0019898">
    <property type="term" value="C:extrinsic component of membrane"/>
    <property type="evidence" value="ECO:0007669"/>
    <property type="project" value="InterPro"/>
</dbReference>
<dbReference type="PANTHER" id="PTHR30469">
    <property type="entry name" value="MULTIDRUG RESISTANCE PROTEIN MDTA"/>
    <property type="match status" value="1"/>
</dbReference>
<dbReference type="Gene3D" id="2.40.30.170">
    <property type="match status" value="1"/>
</dbReference>
<evidence type="ECO:0000313" key="8">
    <source>
        <dbReference type="Proteomes" id="UP000263900"/>
    </source>
</evidence>
<feature type="domain" description="Multidrug resistance protein MdtA-like alpha-helical hairpin" evidence="4">
    <location>
        <begin position="118"/>
        <end position="190"/>
    </location>
</feature>
<dbReference type="InterPro" id="IPR058636">
    <property type="entry name" value="Beta-barrel_YknX"/>
</dbReference>
<organism evidence="7 8">
    <name type="scientific">Paraflavitalea soli</name>
    <dbReference type="NCBI Taxonomy" id="2315862"/>
    <lineage>
        <taxon>Bacteria</taxon>
        <taxon>Pseudomonadati</taxon>
        <taxon>Bacteroidota</taxon>
        <taxon>Chitinophagia</taxon>
        <taxon>Chitinophagales</taxon>
        <taxon>Chitinophagaceae</taxon>
        <taxon>Paraflavitalea</taxon>
    </lineage>
</organism>
<evidence type="ECO:0000259" key="6">
    <source>
        <dbReference type="Pfam" id="PF25990"/>
    </source>
</evidence>
<keyword evidence="8" id="KW-1185">Reference proteome</keyword>
<dbReference type="Proteomes" id="UP000263900">
    <property type="component" value="Chromosome"/>
</dbReference>
<dbReference type="SUPFAM" id="SSF111369">
    <property type="entry name" value="HlyD-like secretion proteins"/>
    <property type="match status" value="1"/>
</dbReference>
<evidence type="ECO:0000256" key="3">
    <source>
        <dbReference type="SAM" id="MobiDB-lite"/>
    </source>
</evidence>
<dbReference type="Pfam" id="PF25917">
    <property type="entry name" value="BSH_RND"/>
    <property type="match status" value="1"/>
</dbReference>
<evidence type="ECO:0000259" key="4">
    <source>
        <dbReference type="Pfam" id="PF25876"/>
    </source>
</evidence>
<dbReference type="Pfam" id="PF25876">
    <property type="entry name" value="HH_MFP_RND"/>
    <property type="match status" value="1"/>
</dbReference>
<dbReference type="PANTHER" id="PTHR30469:SF33">
    <property type="entry name" value="SLR1207 PROTEIN"/>
    <property type="match status" value="1"/>
</dbReference>
<sequence length="459" mass="49745">MKKKKIWWIIIALVVVVVLLLALKSGGVIGKEEGLKVSTEKVTKRTIIETVNASGKVFPEIEVKISPDISGEIVELKYAEGDSVKKGAVLARIYADIYSTQRNQASAQVDQQQASVENSKAQLESLKSAQDLAQRTYDRQKQLAAEKVISAAEFDQADNALKTAKANYNAALQNIRSGQASIASARANLEKADKDLSRTAVLATMDGVVSLMNVKKGERVVGNSMMAGTEMMRIADLSAMEVQVDVGENDIPKVNLGDSALIEVDAYNNRKFKGIVTKIASSNTTAASAAAATSNDVTNYKVHIRILRESYKDLIDPSKPKKFPFRPGMNASADIQTLTKANVIASAINAVTTREKGTDKVANSDKDKDKKQEEGIQEETKAGLSTDLDEVVFVLQPGGTVKRVKVRTGIQDINYIEILGGLKEGDEIVTAPYNVISKTLKDGMKVKVVPADKLFEVKK</sequence>
<dbReference type="GO" id="GO:0030313">
    <property type="term" value="C:cell envelope"/>
    <property type="evidence" value="ECO:0007669"/>
    <property type="project" value="UniProtKB-SubCell"/>
</dbReference>
<dbReference type="GO" id="GO:1990961">
    <property type="term" value="P:xenobiotic detoxification by transmembrane export across the plasma membrane"/>
    <property type="evidence" value="ECO:0007669"/>
    <property type="project" value="InterPro"/>
</dbReference>
<dbReference type="GO" id="GO:0015562">
    <property type="term" value="F:efflux transmembrane transporter activity"/>
    <property type="evidence" value="ECO:0007669"/>
    <property type="project" value="TreeGrafter"/>
</dbReference>
<reference evidence="7 8" key="1">
    <citation type="submission" date="2018-09" db="EMBL/GenBank/DDBJ databases">
        <title>Genome sequencing of strain 6GH32-13.</title>
        <authorList>
            <person name="Weon H.-Y."/>
            <person name="Heo J."/>
            <person name="Kwon S.-W."/>
        </authorList>
    </citation>
    <scope>NUCLEOTIDE SEQUENCE [LARGE SCALE GENOMIC DNA]</scope>
    <source>
        <strain evidence="7 8">5GH32-13</strain>
    </source>
</reference>
<feature type="domain" description="YknX-like beta-barrel" evidence="6">
    <location>
        <begin position="240"/>
        <end position="308"/>
    </location>
</feature>
<feature type="coiled-coil region" evidence="2">
    <location>
        <begin position="102"/>
        <end position="174"/>
    </location>
</feature>
<dbReference type="KEGG" id="pseg:D3H65_26065"/>
<feature type="region of interest" description="Disordered" evidence="3">
    <location>
        <begin position="355"/>
        <end position="381"/>
    </location>
</feature>
<dbReference type="Gene3D" id="6.10.140.1990">
    <property type="match status" value="1"/>
</dbReference>
<proteinExistence type="predicted"/>
<evidence type="ECO:0000256" key="1">
    <source>
        <dbReference type="ARBA" id="ARBA00023054"/>
    </source>
</evidence>
<dbReference type="InterPro" id="IPR030190">
    <property type="entry name" value="MacA_alpha-hairpin_sf"/>
</dbReference>
<feature type="domain" description="Multidrug resistance protein MdtA-like barrel-sandwich hybrid" evidence="5">
    <location>
        <begin position="63"/>
        <end position="221"/>
    </location>
</feature>
<dbReference type="InterPro" id="IPR058624">
    <property type="entry name" value="MdtA-like_HH"/>
</dbReference>
<keyword evidence="1 2" id="KW-0175">Coiled coil</keyword>
<dbReference type="Gene3D" id="2.40.50.100">
    <property type="match status" value="1"/>
</dbReference>
<evidence type="ECO:0000313" key="7">
    <source>
        <dbReference type="EMBL" id="AXY77236.1"/>
    </source>
</evidence>
<dbReference type="InterPro" id="IPR058625">
    <property type="entry name" value="MdtA-like_BSH"/>
</dbReference>